<dbReference type="HOGENOM" id="CLU_168007_0_0_2"/>
<organism evidence="2 3">
    <name type="scientific">Archaeoglobus veneficus (strain DSM 11195 / SNP6)</name>
    <dbReference type="NCBI Taxonomy" id="693661"/>
    <lineage>
        <taxon>Archaea</taxon>
        <taxon>Methanobacteriati</taxon>
        <taxon>Methanobacteriota</taxon>
        <taxon>Archaeoglobi</taxon>
        <taxon>Archaeoglobales</taxon>
        <taxon>Archaeoglobaceae</taxon>
        <taxon>Archaeoglobus</taxon>
    </lineage>
</organism>
<dbReference type="Proteomes" id="UP000008136">
    <property type="component" value="Chromosome"/>
</dbReference>
<feature type="transmembrane region" description="Helical" evidence="1">
    <location>
        <begin position="7"/>
        <end position="31"/>
    </location>
</feature>
<evidence type="ECO:0008006" key="4">
    <source>
        <dbReference type="Google" id="ProtNLM"/>
    </source>
</evidence>
<evidence type="ECO:0000313" key="2">
    <source>
        <dbReference type="EMBL" id="AEA47916.1"/>
    </source>
</evidence>
<accession>F2KRQ2</accession>
<dbReference type="InterPro" id="IPR002798">
    <property type="entry name" value="SpoIIM-like"/>
</dbReference>
<dbReference type="eggNOG" id="arCOG01996">
    <property type="taxonomic scope" value="Archaea"/>
</dbReference>
<reference evidence="2 3" key="1">
    <citation type="submission" date="2011-03" db="EMBL/GenBank/DDBJ databases">
        <title>The complete genome of Archaeoglobus veneficus SNP6.</title>
        <authorList>
            <consortium name="US DOE Joint Genome Institute (JGI-PGF)"/>
            <person name="Lucas S."/>
            <person name="Copeland A."/>
            <person name="Lapidus A."/>
            <person name="Bruce D."/>
            <person name="Goodwin L."/>
            <person name="Pitluck S."/>
            <person name="Kyrpides N."/>
            <person name="Mavromatis K."/>
            <person name="Pagani I."/>
            <person name="Ivanova N."/>
            <person name="Mikhailova N."/>
            <person name="Lu M."/>
            <person name="Detter J.C."/>
            <person name="Tapia R."/>
            <person name="Han C."/>
            <person name="Land M."/>
            <person name="Hauser L."/>
            <person name="Markowitz V."/>
            <person name="Cheng J.-F."/>
            <person name="Hugenholtz P."/>
            <person name="Woyke T."/>
            <person name="Wu D."/>
            <person name="Spring S."/>
            <person name="Brambilla E."/>
            <person name="Klenk H.-P."/>
            <person name="Eisen J.A."/>
        </authorList>
    </citation>
    <scope>NUCLEOTIDE SEQUENCE [LARGE SCALE GENOMIC DNA]</scope>
    <source>
        <strain>SNP6</strain>
    </source>
</reference>
<keyword evidence="1" id="KW-1133">Transmembrane helix</keyword>
<name>F2KRQ2_ARCVS</name>
<feature type="transmembrane region" description="Helical" evidence="1">
    <location>
        <begin position="51"/>
        <end position="74"/>
    </location>
</feature>
<dbReference type="PANTHER" id="PTHR35337:SF1">
    <property type="entry name" value="SLR1478 PROTEIN"/>
    <property type="match status" value="1"/>
</dbReference>
<protein>
    <recommendedName>
        <fullName evidence="4">Stage II sporulation protein M</fullName>
    </recommendedName>
</protein>
<keyword evidence="3" id="KW-1185">Reference proteome</keyword>
<evidence type="ECO:0000313" key="3">
    <source>
        <dbReference type="Proteomes" id="UP000008136"/>
    </source>
</evidence>
<proteinExistence type="predicted"/>
<sequence>MIFLKNNLRLICLIVTGGFVFGFLTFLNLYINGMYLGTMVNSAVDKIGLKTIYLILPHGIFEIPAIIIAGAAGFKIPYEIIRYLAGKKEKILTKQDIKEYLIFSFNLHRINNHSSMD</sequence>
<dbReference type="KEGG" id="ave:Arcve_1923"/>
<evidence type="ECO:0000256" key="1">
    <source>
        <dbReference type="SAM" id="Phobius"/>
    </source>
</evidence>
<dbReference type="RefSeq" id="WP_013684570.1">
    <property type="nucleotide sequence ID" value="NC_015320.1"/>
</dbReference>
<dbReference type="EMBL" id="CP002588">
    <property type="protein sequence ID" value="AEA47916.1"/>
    <property type="molecule type" value="Genomic_DNA"/>
</dbReference>
<gene>
    <name evidence="2" type="ordered locus">Arcve_1923</name>
</gene>
<dbReference type="GeneID" id="69064519"/>
<keyword evidence="1" id="KW-0472">Membrane</keyword>
<dbReference type="PANTHER" id="PTHR35337">
    <property type="entry name" value="SLR1478 PROTEIN"/>
    <property type="match status" value="1"/>
</dbReference>
<dbReference type="STRING" id="693661.Arcve_1923"/>
<dbReference type="Pfam" id="PF01944">
    <property type="entry name" value="SpoIIM"/>
    <property type="match status" value="1"/>
</dbReference>
<keyword evidence="1" id="KW-0812">Transmembrane</keyword>
<dbReference type="AlphaFoldDB" id="F2KRQ2"/>